<keyword evidence="2" id="KW-0812">Transmembrane</keyword>
<evidence type="ECO:0000256" key="1">
    <source>
        <dbReference type="SAM" id="MobiDB-lite"/>
    </source>
</evidence>
<feature type="compositionally biased region" description="Polar residues" evidence="1">
    <location>
        <begin position="1"/>
        <end position="24"/>
    </location>
</feature>
<keyword evidence="2" id="KW-1133">Transmembrane helix</keyword>
<feature type="transmembrane region" description="Helical" evidence="2">
    <location>
        <begin position="65"/>
        <end position="90"/>
    </location>
</feature>
<evidence type="ECO:0000256" key="2">
    <source>
        <dbReference type="SAM" id="Phobius"/>
    </source>
</evidence>
<gene>
    <name evidence="3" type="ORF">RBB75_00955</name>
</gene>
<dbReference type="RefSeq" id="WP_353069242.1">
    <property type="nucleotide sequence ID" value="NZ_CP132932.1"/>
</dbReference>
<sequence>MSKNRNNRGNTKGSPNRGENPTQTEKCRFSIPTVQAVRIEPSSEDKEKYSNEENYRRKQLDLSVYLNWITAIAAAISLLALAALFISLWFTRIATQAATKQATTAQREFESSQRPWLATQYAHDALLVIAPDSISLQMAVSMSNVGHSIAQNVIFRPILMENWRGNLTDCETWSENVEKQAAIVSGGIVIFPNQVLGPFTRAAFLTKDKIADAFRNPDRPGKVTFKVVGCVAYTSSIDDKPHHTKFVFNVMPKGSSIQNDFDLAPTSQNIPVDLEMDINQITAN</sequence>
<evidence type="ECO:0000313" key="3">
    <source>
        <dbReference type="EMBL" id="XCB26910.1"/>
    </source>
</evidence>
<protein>
    <submittedName>
        <fullName evidence="3">Uncharacterized protein</fullName>
    </submittedName>
</protein>
<name>A0AAU7ZE89_9BACT</name>
<reference evidence="3" key="2">
    <citation type="journal article" date="2024" name="Environ. Microbiol.">
        <title>Genome analysis and description of Tunturibacter gen. nov. expands the diversity of Terriglobia in tundra soils.</title>
        <authorList>
            <person name="Messyasz A."/>
            <person name="Mannisto M.K."/>
            <person name="Kerkhof L.J."/>
            <person name="Haggblom M.M."/>
        </authorList>
    </citation>
    <scope>NUCLEOTIDE SEQUENCE</scope>
    <source>
        <strain evidence="3">M8UP23</strain>
    </source>
</reference>
<dbReference type="AlphaFoldDB" id="A0AAU7ZE89"/>
<proteinExistence type="predicted"/>
<feature type="region of interest" description="Disordered" evidence="1">
    <location>
        <begin position="1"/>
        <end position="32"/>
    </location>
</feature>
<reference evidence="3" key="1">
    <citation type="submission" date="2023-08" db="EMBL/GenBank/DDBJ databases">
        <authorList>
            <person name="Messyasz A."/>
            <person name="Mannisto M.K."/>
            <person name="Kerkhof L.J."/>
            <person name="Haggblom M."/>
        </authorList>
    </citation>
    <scope>NUCLEOTIDE SEQUENCE</scope>
    <source>
        <strain evidence="3">M8UP23</strain>
    </source>
</reference>
<dbReference type="EMBL" id="CP132932">
    <property type="protein sequence ID" value="XCB26910.1"/>
    <property type="molecule type" value="Genomic_DNA"/>
</dbReference>
<dbReference type="KEGG" id="temp:RBB75_00955"/>
<accession>A0AAU7ZE89</accession>
<keyword evidence="2" id="KW-0472">Membrane</keyword>
<organism evidence="3">
    <name type="scientific">Tunturiibacter empetritectus</name>
    <dbReference type="NCBI Taxonomy" id="3069691"/>
    <lineage>
        <taxon>Bacteria</taxon>
        <taxon>Pseudomonadati</taxon>
        <taxon>Acidobacteriota</taxon>
        <taxon>Terriglobia</taxon>
        <taxon>Terriglobales</taxon>
        <taxon>Acidobacteriaceae</taxon>
        <taxon>Tunturiibacter</taxon>
    </lineage>
</organism>